<dbReference type="EMBL" id="GG738887">
    <property type="protein sequence ID" value="EFC41212.1"/>
    <property type="molecule type" value="Genomic_DNA"/>
</dbReference>
<dbReference type="OrthoDB" id="5227681at2759"/>
<evidence type="ECO:0000313" key="4">
    <source>
        <dbReference type="Proteomes" id="UP000006671"/>
    </source>
</evidence>
<dbReference type="RefSeq" id="XP_002673956.1">
    <property type="nucleotide sequence ID" value="XM_002673910.1"/>
</dbReference>
<dbReference type="Gene3D" id="3.30.1520.10">
    <property type="entry name" value="Phox-like domain"/>
    <property type="match status" value="1"/>
</dbReference>
<evidence type="ECO:0000313" key="3">
    <source>
        <dbReference type="EMBL" id="EFC41212.1"/>
    </source>
</evidence>
<dbReference type="STRING" id="5762.D2VPI0"/>
<proteinExistence type="predicted"/>
<dbReference type="Proteomes" id="UP000006671">
    <property type="component" value="Unassembled WGS sequence"/>
</dbReference>
<dbReference type="GO" id="GO:0035091">
    <property type="term" value="F:phosphatidylinositol binding"/>
    <property type="evidence" value="ECO:0007669"/>
    <property type="project" value="InterPro"/>
</dbReference>
<evidence type="ECO:0000259" key="2">
    <source>
        <dbReference type="PROSITE" id="PS50195"/>
    </source>
</evidence>
<dbReference type="GeneID" id="8854994"/>
<dbReference type="KEGG" id="ngr:NAEGRDRAFT_70867"/>
<dbReference type="SUPFAM" id="SSF64268">
    <property type="entry name" value="PX domain"/>
    <property type="match status" value="1"/>
</dbReference>
<dbReference type="AlphaFoldDB" id="D2VPI0"/>
<dbReference type="PANTHER" id="PTHR10555">
    <property type="entry name" value="SORTING NEXIN"/>
    <property type="match status" value="1"/>
</dbReference>
<sequence length="701" mass="81719">MFHYISKHSQDEKNHYVEMEEEHEDLAFQDIGIIPHKFITITITDNKIDESDGFLSKKTLYDITTRIRETIINFKVSRRFKEFKELYDLCVKLPNVVLSEMPEKNAFNRFDDKVIEERKNQFQILLCEMLEHGQIYANSYFRDFLGIPTDFSLLRVLASHRHILNSVLHSNSNQNGGNQSKHFLEYELPIIEWTHEDLMIWMCSRDMHGLIDVFENHPEWNGEKIWNYAVTGDKDKLVGITPGRVLNLFNHLRQVHTFQRAIAEQKSLEKSSTSSLNILSESNEGSLIYDKREIEEPKTFGGESFDISFDFSNNLKLSSTETPSSLGRSDSFASNVERCEYLPPIEREHLTEMELKRIRMCIDKLRKIDPYLSERAYIILSQNLVIDERLLFLKINPYLADPLLVDPSSTIQQPLKRKITAPFVKLKLVITELSDTTVHRLQRSLAHKFGKVNQEYGYFHAALVFGAFYLEWTDNSIVTIRSRSSSKAVLAYDIHTFRGQESINNAITSLGDIICKWNGEMTYSTDKCNCQHFVTQVLQTLGVENRLSGSLKLYFQRLKNDGYCKMEFQLSESLKKIFPSQKSVQFKTHKELDEFYMKVQEKLPKYFLSAEGMSDELLLKAFDRAFWLRLASSQRKEEYLPLKNERGENSCPFNPLEKSFSEIIDNSIIGGDYNFGNYVPTRPKQRNETQETEEYYPAIDL</sequence>
<dbReference type="CDD" id="cd06093">
    <property type="entry name" value="PX_domain"/>
    <property type="match status" value="1"/>
</dbReference>
<dbReference type="SMART" id="SM00312">
    <property type="entry name" value="PX"/>
    <property type="match status" value="1"/>
</dbReference>
<accession>D2VPI0</accession>
<feature type="domain" description="PX" evidence="2">
    <location>
        <begin position="39"/>
        <end position="152"/>
    </location>
</feature>
<dbReference type="InterPro" id="IPR036871">
    <property type="entry name" value="PX_dom_sf"/>
</dbReference>
<dbReference type="InParanoid" id="D2VPI0"/>
<dbReference type="PROSITE" id="PS50195">
    <property type="entry name" value="PX"/>
    <property type="match status" value="1"/>
</dbReference>
<dbReference type="GO" id="GO:0005768">
    <property type="term" value="C:endosome"/>
    <property type="evidence" value="ECO:0007669"/>
    <property type="project" value="TreeGrafter"/>
</dbReference>
<dbReference type="InterPro" id="IPR001683">
    <property type="entry name" value="PX_dom"/>
</dbReference>
<dbReference type="Pfam" id="PF00787">
    <property type="entry name" value="PX"/>
    <property type="match status" value="1"/>
</dbReference>
<evidence type="ECO:0000256" key="1">
    <source>
        <dbReference type="SAM" id="MobiDB-lite"/>
    </source>
</evidence>
<gene>
    <name evidence="3" type="ORF">NAEGRDRAFT_70867</name>
</gene>
<dbReference type="OMA" id="VENELMM"/>
<reference evidence="3 4" key="1">
    <citation type="journal article" date="2010" name="Cell">
        <title>The genome of Naegleria gruberi illuminates early eukaryotic versatility.</title>
        <authorList>
            <person name="Fritz-Laylin L.K."/>
            <person name="Prochnik S.E."/>
            <person name="Ginger M.L."/>
            <person name="Dacks J.B."/>
            <person name="Carpenter M.L."/>
            <person name="Field M.C."/>
            <person name="Kuo A."/>
            <person name="Paredez A."/>
            <person name="Chapman J."/>
            <person name="Pham J."/>
            <person name="Shu S."/>
            <person name="Neupane R."/>
            <person name="Cipriano M."/>
            <person name="Mancuso J."/>
            <person name="Tu H."/>
            <person name="Salamov A."/>
            <person name="Lindquist E."/>
            <person name="Shapiro H."/>
            <person name="Lucas S."/>
            <person name="Grigoriev I.V."/>
            <person name="Cande W.Z."/>
            <person name="Fulton C."/>
            <person name="Rokhsar D.S."/>
            <person name="Dawson S.C."/>
        </authorList>
    </citation>
    <scope>NUCLEOTIDE SEQUENCE [LARGE SCALE GENOMIC DNA]</scope>
    <source>
        <strain evidence="3 4">NEG-M</strain>
    </source>
</reference>
<protein>
    <submittedName>
        <fullName evidence="3">Predicted protein</fullName>
    </submittedName>
</protein>
<organism evidence="4">
    <name type="scientific">Naegleria gruberi</name>
    <name type="common">Amoeba</name>
    <dbReference type="NCBI Taxonomy" id="5762"/>
    <lineage>
        <taxon>Eukaryota</taxon>
        <taxon>Discoba</taxon>
        <taxon>Heterolobosea</taxon>
        <taxon>Tetramitia</taxon>
        <taxon>Eutetramitia</taxon>
        <taxon>Vahlkampfiidae</taxon>
        <taxon>Naegleria</taxon>
    </lineage>
</organism>
<dbReference type="VEuPathDB" id="AmoebaDB:NAEGRDRAFT_70867"/>
<feature type="region of interest" description="Disordered" evidence="1">
    <location>
        <begin position="680"/>
        <end position="701"/>
    </location>
</feature>
<name>D2VPI0_NAEGR</name>
<keyword evidence="4" id="KW-1185">Reference proteome</keyword>
<dbReference type="PANTHER" id="PTHR10555:SF170">
    <property type="entry name" value="FI18122P1"/>
    <property type="match status" value="1"/>
</dbReference>